<dbReference type="EMBL" id="DSDS01000115">
    <property type="protein sequence ID" value="HET98059.1"/>
    <property type="molecule type" value="Genomic_DNA"/>
</dbReference>
<comment type="caution">
    <text evidence="2">The sequence shown here is derived from an EMBL/GenBank/DDBJ whole genome shotgun (WGS) entry which is preliminary data.</text>
</comment>
<dbReference type="SMART" id="SM00947">
    <property type="entry name" value="Pro_CA"/>
    <property type="match status" value="1"/>
</dbReference>
<proteinExistence type="inferred from homology"/>
<reference evidence="2" key="1">
    <citation type="journal article" date="2020" name="mSystems">
        <title>Genome- and Community-Level Interaction Insights into Carbon Utilization and Element Cycling Functions of Hydrothermarchaeota in Hydrothermal Sediment.</title>
        <authorList>
            <person name="Zhou Z."/>
            <person name="Liu Y."/>
            <person name="Xu W."/>
            <person name="Pan J."/>
            <person name="Luo Z.H."/>
            <person name="Li M."/>
        </authorList>
    </citation>
    <scope>NUCLEOTIDE SEQUENCE [LARGE SCALE GENOMIC DNA]</scope>
    <source>
        <strain evidence="2">SpSt-1224</strain>
    </source>
</reference>
<dbReference type="Pfam" id="PF00484">
    <property type="entry name" value="Pro_CA"/>
    <property type="match status" value="1"/>
</dbReference>
<dbReference type="Proteomes" id="UP000885986">
    <property type="component" value="Unassembled WGS sequence"/>
</dbReference>
<sequence>MAGNRIIVIMLIIGLIWPAATGLAMEPAPKIRAGIPPYSVLGRIMAANLEVMAGVAKSAPGQKISESLQLVWLADPDPRLNSIQVWDGQAGGIYTVRNLANQLEPAAGAIDYAVRHLYAPVLLITGNTDSAAIQLFAEGYDHLGEAIRRELSPLHPALSHLPRSGREGNGDEELATTRLRAVEANVDYQVARALERYGDRVQSGRLVVVGAIIDLANQYQAGPGRLHLINLNGETEAEKIKASSHLIRLNREMRDYVGRKF</sequence>
<dbReference type="GO" id="GO:0004089">
    <property type="term" value="F:carbonate dehydratase activity"/>
    <property type="evidence" value="ECO:0007669"/>
    <property type="project" value="InterPro"/>
</dbReference>
<dbReference type="InterPro" id="IPR001765">
    <property type="entry name" value="Carbonic_anhydrase"/>
</dbReference>
<dbReference type="Gene3D" id="3.40.1050.10">
    <property type="entry name" value="Carbonic anhydrase"/>
    <property type="match status" value="1"/>
</dbReference>
<protein>
    <submittedName>
        <fullName evidence="2">Carbonic anhydrase</fullName>
    </submittedName>
</protein>
<name>A0A7C2XZI2_9BACT</name>
<comment type="similarity">
    <text evidence="1">Belongs to the beta-class carbonic anhydrase family.</text>
</comment>
<dbReference type="GO" id="GO:0008270">
    <property type="term" value="F:zinc ion binding"/>
    <property type="evidence" value="ECO:0007669"/>
    <property type="project" value="InterPro"/>
</dbReference>
<organism evidence="2">
    <name type="scientific">Desulfurivibrio alkaliphilus</name>
    <dbReference type="NCBI Taxonomy" id="427923"/>
    <lineage>
        <taxon>Bacteria</taxon>
        <taxon>Pseudomonadati</taxon>
        <taxon>Thermodesulfobacteriota</taxon>
        <taxon>Desulfobulbia</taxon>
        <taxon>Desulfobulbales</taxon>
        <taxon>Desulfobulbaceae</taxon>
        <taxon>Desulfurivibrio</taxon>
    </lineage>
</organism>
<accession>A0A7C2XZI2</accession>
<dbReference type="InterPro" id="IPR036874">
    <property type="entry name" value="Carbonic_anhydrase_sf"/>
</dbReference>
<evidence type="ECO:0000313" key="2">
    <source>
        <dbReference type="EMBL" id="HET98059.1"/>
    </source>
</evidence>
<evidence type="ECO:0000256" key="1">
    <source>
        <dbReference type="ARBA" id="ARBA00006217"/>
    </source>
</evidence>
<gene>
    <name evidence="2" type="ORF">ENN98_05100</name>
</gene>
<dbReference type="AlphaFoldDB" id="A0A7C2XZI2"/>
<dbReference type="SUPFAM" id="SSF53056">
    <property type="entry name" value="beta-carbonic anhydrase, cab"/>
    <property type="match status" value="1"/>
</dbReference>